<dbReference type="EMBL" id="WIXE01006256">
    <property type="protein sequence ID" value="KAK5981456.1"/>
    <property type="molecule type" value="Genomic_DNA"/>
</dbReference>
<dbReference type="CDD" id="cd17352">
    <property type="entry name" value="MFS_MCT_SLC16"/>
    <property type="match status" value="1"/>
</dbReference>
<feature type="region of interest" description="Disordered" evidence="2">
    <location>
        <begin position="210"/>
        <end position="242"/>
    </location>
</feature>
<keyword evidence="3" id="KW-1133">Transmembrane helix</keyword>
<dbReference type="Gene3D" id="1.20.1250.20">
    <property type="entry name" value="MFS general substrate transporter like domains"/>
    <property type="match status" value="2"/>
</dbReference>
<dbReference type="AlphaFoldDB" id="A0AAN8FJZ8"/>
<gene>
    <name evidence="5" type="ORF">GCK32_011917</name>
</gene>
<dbReference type="GO" id="GO:0016020">
    <property type="term" value="C:membrane"/>
    <property type="evidence" value="ECO:0007669"/>
    <property type="project" value="UniProtKB-SubCell"/>
</dbReference>
<feature type="transmembrane region" description="Helical" evidence="3">
    <location>
        <begin position="439"/>
        <end position="462"/>
    </location>
</feature>
<reference evidence="5 6" key="1">
    <citation type="submission" date="2019-10" db="EMBL/GenBank/DDBJ databases">
        <title>Assembly and Annotation for the nematode Trichostrongylus colubriformis.</title>
        <authorList>
            <person name="Martin J."/>
        </authorList>
    </citation>
    <scope>NUCLEOTIDE SEQUENCE [LARGE SCALE GENOMIC DNA]</scope>
    <source>
        <strain evidence="5">G859</strain>
        <tissue evidence="5">Whole worm</tissue>
    </source>
</reference>
<comment type="caution">
    <text evidence="5">The sequence shown here is derived from an EMBL/GenBank/DDBJ whole genome shotgun (WGS) entry which is preliminary data.</text>
</comment>
<name>A0AAN8FJZ8_TRICO</name>
<dbReference type="Pfam" id="PF07690">
    <property type="entry name" value="MFS_1"/>
    <property type="match status" value="1"/>
</dbReference>
<dbReference type="InterPro" id="IPR011701">
    <property type="entry name" value="MFS"/>
</dbReference>
<evidence type="ECO:0000256" key="2">
    <source>
        <dbReference type="SAM" id="MobiDB-lite"/>
    </source>
</evidence>
<keyword evidence="6" id="KW-1185">Reference proteome</keyword>
<feature type="transmembrane region" description="Helical" evidence="3">
    <location>
        <begin position="180"/>
        <end position="199"/>
    </location>
</feature>
<dbReference type="InterPro" id="IPR020846">
    <property type="entry name" value="MFS_dom"/>
</dbReference>
<dbReference type="Proteomes" id="UP001331761">
    <property type="component" value="Unassembled WGS sequence"/>
</dbReference>
<comment type="subcellular location">
    <subcellularLocation>
        <location evidence="1">Membrane</location>
        <topology evidence="1">Multi-pass membrane protein</topology>
    </subcellularLocation>
</comment>
<evidence type="ECO:0000259" key="4">
    <source>
        <dbReference type="PROSITE" id="PS50850"/>
    </source>
</evidence>
<feature type="compositionally biased region" description="Polar residues" evidence="2">
    <location>
        <begin position="224"/>
        <end position="234"/>
    </location>
</feature>
<evidence type="ECO:0000256" key="1">
    <source>
        <dbReference type="ARBA" id="ARBA00004141"/>
    </source>
</evidence>
<proteinExistence type="predicted"/>
<keyword evidence="3" id="KW-0472">Membrane</keyword>
<feature type="transmembrane region" description="Helical" evidence="3">
    <location>
        <begin position="149"/>
        <end position="168"/>
    </location>
</feature>
<dbReference type="PROSITE" id="PS50850">
    <property type="entry name" value="MFS"/>
    <property type="match status" value="1"/>
</dbReference>
<accession>A0AAN8FJZ8</accession>
<feature type="domain" description="Major facilitator superfamily (MFS) profile" evidence="4">
    <location>
        <begin position="23"/>
        <end position="553"/>
    </location>
</feature>
<feature type="transmembrane region" description="Helical" evidence="3">
    <location>
        <begin position="116"/>
        <end position="142"/>
    </location>
</feature>
<keyword evidence="3" id="KW-0812">Transmembrane</keyword>
<feature type="transmembrane region" description="Helical" evidence="3">
    <location>
        <begin position="61"/>
        <end position="84"/>
    </location>
</feature>
<evidence type="ECO:0000256" key="3">
    <source>
        <dbReference type="SAM" id="Phobius"/>
    </source>
</evidence>
<evidence type="ECO:0000313" key="6">
    <source>
        <dbReference type="Proteomes" id="UP001331761"/>
    </source>
</evidence>
<feature type="transmembrane region" description="Helical" evidence="3">
    <location>
        <begin position="21"/>
        <end position="41"/>
    </location>
</feature>
<protein>
    <submittedName>
        <fullName evidence="5">Monocarboxylate transporter</fullName>
    </submittedName>
</protein>
<feature type="transmembrane region" description="Helical" evidence="3">
    <location>
        <begin position="527"/>
        <end position="550"/>
    </location>
</feature>
<dbReference type="SUPFAM" id="SSF103473">
    <property type="entry name" value="MFS general substrate transporter"/>
    <property type="match status" value="1"/>
</dbReference>
<feature type="compositionally biased region" description="Basic and acidic residues" evidence="2">
    <location>
        <begin position="210"/>
        <end position="222"/>
    </location>
</feature>
<feature type="transmembrane region" description="Helical" evidence="3">
    <location>
        <begin position="91"/>
        <end position="110"/>
    </location>
</feature>
<dbReference type="InterPro" id="IPR036259">
    <property type="entry name" value="MFS_trans_sf"/>
</dbReference>
<dbReference type="InterPro" id="IPR050327">
    <property type="entry name" value="Proton-linked_MCT"/>
</dbReference>
<dbReference type="GO" id="GO:0008028">
    <property type="term" value="F:monocarboxylic acid transmembrane transporter activity"/>
    <property type="evidence" value="ECO:0007669"/>
    <property type="project" value="TreeGrafter"/>
</dbReference>
<organism evidence="5 6">
    <name type="scientific">Trichostrongylus colubriformis</name>
    <name type="common">Black scour worm</name>
    <dbReference type="NCBI Taxonomy" id="6319"/>
    <lineage>
        <taxon>Eukaryota</taxon>
        <taxon>Metazoa</taxon>
        <taxon>Ecdysozoa</taxon>
        <taxon>Nematoda</taxon>
        <taxon>Chromadorea</taxon>
        <taxon>Rhabditida</taxon>
        <taxon>Rhabditina</taxon>
        <taxon>Rhabditomorpha</taxon>
        <taxon>Strongyloidea</taxon>
        <taxon>Trichostrongylidae</taxon>
        <taxon>Trichostrongylus</taxon>
    </lineage>
</organism>
<dbReference type="PANTHER" id="PTHR11360:SF284">
    <property type="entry name" value="EG:103B4.3 PROTEIN-RELATED"/>
    <property type="match status" value="1"/>
</dbReference>
<sequence length="564" mass="61568">MTATPSAGKTTRLVPIPPDGGWGWVVVMGTFFIHVVADGFVYSFGVLVDELMREFESDNTITATILSLLTGFTLGSGPLASAVCNKYGCRVTAITGATIAIVGCTSSYFASKMWHIILSVGVIMGIGSGLMYCPAIVIVTMYFEKRRSFATGIAVTGAGVGTMVFSPINDYVMSHYGWRAVFLLFIGVFSLCVVCASLFRPLPFQEVSEEKGKEEPFTEKMEPNSVSEVTSPLLTSDKPRRSSCDVQADSKSLTMLTPAKADSENVGERDVGYLNRKDIFYTGAITDVREFREDPDKYRSTGSLRRSTISTMSSEILQAIRESPDEVFEDILEDTDNVEGSDVRKTMSNMLFLTLLFDPIFLIFAISNMLSSVGFNSPMYFLPLHAQKGVGLDSAHSSAVLSVFGLSNTIGRIVYGIIADHELPIPYGWGSNVTRNRLWMYNISLSICGLLTAFCFLFTSFLSLSLYAALHGLFLSAYICLASVILVDLLGLDKLTNAFGLLLLWQGVGTVAGPPIAGYLADISGSYNWSFVFSGINLLVSGLMMFYIPYIQKKENFARSSLSM</sequence>
<feature type="transmembrane region" description="Helical" evidence="3">
    <location>
        <begin position="395"/>
        <end position="418"/>
    </location>
</feature>
<feature type="transmembrane region" description="Helical" evidence="3">
    <location>
        <begin position="468"/>
        <end position="487"/>
    </location>
</feature>
<evidence type="ECO:0000313" key="5">
    <source>
        <dbReference type="EMBL" id="KAK5981456.1"/>
    </source>
</evidence>
<feature type="transmembrane region" description="Helical" evidence="3">
    <location>
        <begin position="351"/>
        <end position="375"/>
    </location>
</feature>
<dbReference type="FunFam" id="1.20.1250.20:FF:000664">
    <property type="entry name" value="MonoCarboxylate Transporter family"/>
    <property type="match status" value="1"/>
</dbReference>
<feature type="transmembrane region" description="Helical" evidence="3">
    <location>
        <begin position="499"/>
        <end position="521"/>
    </location>
</feature>
<dbReference type="PANTHER" id="PTHR11360">
    <property type="entry name" value="MONOCARBOXYLATE TRANSPORTER"/>
    <property type="match status" value="1"/>
</dbReference>